<sequence>MPVNPSVGQPSSTPKPPPIKLSKSGKFYRLSKLIAEIKINQCVAKIKISLEVQTPPKSDFNSSEEEWSGVFTHTIKEFDVSAKTNILIKTLMRRSLAYPDLSEIRVAVLLISQLKVANKKTGEESIYLYIQRELTEDPLECGITAAPIDTPAFLAQFLETQNNETPRIEQLTMQMMASSRGEIRRKRIDAYNVGTTTSSLGLHRTIAGPMILAAPPSSGSRTVSVSPHRQSVRSGSSRMAFSDVMQWACERSAGFARTRNTVIIPSDFLSQMAQPLLDLHKKTPSSVWIEKNDFAELIKNHNNLNGTTWSQPKSTKPKHIIPDIEELLEYFSEPIELSPQAYKTNGAKISSGNNEETVIFKSVTPIFPFSDALLELRVTSKTCKIKLPTFTGFLHLGEADEQPKSVMDLLNKHKSFRVVFDKGQALYCSEGAYASANTTLAVEQLIHIFKPIKALESITSEKGEVLSTATHFEKTSSFHIIETDPDITHKDSILICDDDTREWCDYIEISAKPTRIRWLHAKVQQLEKDQRARTSAKKSGAHSGAPSPLPKILLPMSSNDTSSASKLQEVVGQALKNLSRLRVTKQDHEFAPRRDKWLTQYCVLPTKGKINRLRRPANLNADKLDDIFDDAASNPTALYEVGIVIPNYSLRYLEDEMKKILIGKASQHVLQAFWLLSGYMHACLEVGAQPIVFVRP</sequence>
<evidence type="ECO:0000256" key="1">
    <source>
        <dbReference type="SAM" id="MobiDB-lite"/>
    </source>
</evidence>
<dbReference type="Proteomes" id="UP000610293">
    <property type="component" value="Unassembled WGS sequence"/>
</dbReference>
<dbReference type="EMBL" id="JACYNJ010000018">
    <property type="protein sequence ID" value="MBD8272761.1"/>
    <property type="molecule type" value="Genomic_DNA"/>
</dbReference>
<accession>A0AAE2Q2C2</accession>
<name>A0AAE2Q2C2_PSEFL</name>
<dbReference type="AlphaFoldDB" id="A0AAE2Q2C2"/>
<feature type="region of interest" description="Disordered" evidence="1">
    <location>
        <begin position="1"/>
        <end position="20"/>
    </location>
</feature>
<comment type="caution">
    <text evidence="2">The sequence shown here is derived from an EMBL/GenBank/DDBJ whole genome shotgun (WGS) entry which is preliminary data.</text>
</comment>
<feature type="region of interest" description="Disordered" evidence="1">
    <location>
        <begin position="529"/>
        <end position="555"/>
    </location>
</feature>
<evidence type="ECO:0000313" key="2">
    <source>
        <dbReference type="EMBL" id="MBD8272761.1"/>
    </source>
</evidence>
<feature type="compositionally biased region" description="Polar residues" evidence="1">
    <location>
        <begin position="1"/>
        <end position="12"/>
    </location>
</feature>
<proteinExistence type="predicted"/>
<protein>
    <submittedName>
        <fullName evidence="2">Uncharacterized protein</fullName>
    </submittedName>
</protein>
<organism evidence="2 3">
    <name type="scientific">Pseudomonas fluorescens</name>
    <dbReference type="NCBI Taxonomy" id="294"/>
    <lineage>
        <taxon>Bacteria</taxon>
        <taxon>Pseudomonadati</taxon>
        <taxon>Pseudomonadota</taxon>
        <taxon>Gammaproteobacteria</taxon>
        <taxon>Pseudomonadales</taxon>
        <taxon>Pseudomonadaceae</taxon>
        <taxon>Pseudomonas</taxon>
    </lineage>
</organism>
<dbReference type="RefSeq" id="WP_191956684.1">
    <property type="nucleotide sequence ID" value="NZ_JACYNJ010000018.1"/>
</dbReference>
<gene>
    <name evidence="2" type="ORF">IFU03_23680</name>
</gene>
<reference evidence="2" key="1">
    <citation type="journal article" date="2020" name="FEMS Microbiol. Ecol.">
        <title>Temporal dynamics of bacterial communities during seed development and maturation.</title>
        <authorList>
            <person name="Chesneau G."/>
            <person name="Torres-Cortes G."/>
            <person name="Briand M."/>
            <person name="Darrasse A."/>
            <person name="Preveaux A."/>
            <person name="Marais C."/>
            <person name="Jacques M.A."/>
            <person name="Shade A."/>
            <person name="Barret M."/>
        </authorList>
    </citation>
    <scope>NUCLEOTIDE SEQUENCE</scope>
    <source>
        <strain evidence="2">CFBP13533</strain>
    </source>
</reference>
<evidence type="ECO:0000313" key="3">
    <source>
        <dbReference type="Proteomes" id="UP000610293"/>
    </source>
</evidence>